<dbReference type="InterPro" id="IPR029062">
    <property type="entry name" value="Class_I_gatase-like"/>
</dbReference>
<reference evidence="2" key="1">
    <citation type="submission" date="2021-02" db="EMBL/GenBank/DDBJ databases">
        <title>Genome sequence Cadophora malorum strain M34.</title>
        <authorList>
            <person name="Stefanovic E."/>
            <person name="Vu D."/>
            <person name="Scully C."/>
            <person name="Dijksterhuis J."/>
            <person name="Roader J."/>
            <person name="Houbraken J."/>
        </authorList>
    </citation>
    <scope>NUCLEOTIDE SEQUENCE</scope>
    <source>
        <strain evidence="2">M34</strain>
    </source>
</reference>
<dbReference type="InterPro" id="IPR017926">
    <property type="entry name" value="GATASE"/>
</dbReference>
<organism evidence="2 3">
    <name type="scientific">Cadophora malorum</name>
    <dbReference type="NCBI Taxonomy" id="108018"/>
    <lineage>
        <taxon>Eukaryota</taxon>
        <taxon>Fungi</taxon>
        <taxon>Dikarya</taxon>
        <taxon>Ascomycota</taxon>
        <taxon>Pezizomycotina</taxon>
        <taxon>Leotiomycetes</taxon>
        <taxon>Helotiales</taxon>
        <taxon>Ploettnerulaceae</taxon>
        <taxon>Cadophora</taxon>
    </lineage>
</organism>
<dbReference type="PROSITE" id="PS51273">
    <property type="entry name" value="GATASE_TYPE_1"/>
    <property type="match status" value="1"/>
</dbReference>
<dbReference type="InterPro" id="IPR044992">
    <property type="entry name" value="ChyE-like"/>
</dbReference>
<protein>
    <recommendedName>
        <fullName evidence="1">Glutamine amidotransferase domain-containing protein</fullName>
    </recommendedName>
</protein>
<dbReference type="EMBL" id="JAFJYH010000175">
    <property type="protein sequence ID" value="KAG4416766.1"/>
    <property type="molecule type" value="Genomic_DNA"/>
</dbReference>
<dbReference type="CDD" id="cd01741">
    <property type="entry name" value="GATase1_1"/>
    <property type="match status" value="1"/>
</dbReference>
<dbReference type="SUPFAM" id="SSF52317">
    <property type="entry name" value="Class I glutamine amidotransferase-like"/>
    <property type="match status" value="1"/>
</dbReference>
<dbReference type="OrthoDB" id="92161at2759"/>
<keyword evidence="3" id="KW-1185">Reference proteome</keyword>
<evidence type="ECO:0000259" key="1">
    <source>
        <dbReference type="Pfam" id="PF00117"/>
    </source>
</evidence>
<feature type="domain" description="Glutamine amidotransferase" evidence="1">
    <location>
        <begin position="54"/>
        <end position="196"/>
    </location>
</feature>
<name>A0A8H7TDC9_9HELO</name>
<dbReference type="GO" id="GO:0005829">
    <property type="term" value="C:cytosol"/>
    <property type="evidence" value="ECO:0007669"/>
    <property type="project" value="TreeGrafter"/>
</dbReference>
<comment type="caution">
    <text evidence="2">The sequence shown here is derived from an EMBL/GenBank/DDBJ whole genome shotgun (WGS) entry which is preliminary data.</text>
</comment>
<dbReference type="GO" id="GO:0005634">
    <property type="term" value="C:nucleus"/>
    <property type="evidence" value="ECO:0007669"/>
    <property type="project" value="TreeGrafter"/>
</dbReference>
<sequence length="242" mass="26156">MTTPLRIAVLLNGLASPNTAGIKASFETAIASASSLNSDASPPTITFYDPIIAQIHPDPSKYDLIVLSGGTADPMGSDPWVLKLQNYLRTTVKDFPKQKIVGICWGHQTTCISFGGSVASMEGAAEIGVTKISLTAEGKKMFPFASEGALQLHEFHAREVKTPAKGFVALAEGKQSFLNEENTILTFQGHPELNTDLARTLLANSPAYMGIDGERKEALVEKVGMDHDGVKIWSRILKWVRE</sequence>
<dbReference type="Proteomes" id="UP000664132">
    <property type="component" value="Unassembled WGS sequence"/>
</dbReference>
<dbReference type="PANTHER" id="PTHR42695">
    <property type="entry name" value="GLUTAMINE AMIDOTRANSFERASE YLR126C-RELATED"/>
    <property type="match status" value="1"/>
</dbReference>
<dbReference type="AlphaFoldDB" id="A0A8H7TDC9"/>
<gene>
    <name evidence="2" type="ORF">IFR04_010095</name>
</gene>
<dbReference type="Pfam" id="PF00117">
    <property type="entry name" value="GATase"/>
    <property type="match status" value="1"/>
</dbReference>
<evidence type="ECO:0000313" key="3">
    <source>
        <dbReference type="Proteomes" id="UP000664132"/>
    </source>
</evidence>
<evidence type="ECO:0000313" key="2">
    <source>
        <dbReference type="EMBL" id="KAG4416766.1"/>
    </source>
</evidence>
<dbReference type="PANTHER" id="PTHR42695:SF5">
    <property type="entry name" value="GLUTAMINE AMIDOTRANSFERASE YLR126C-RELATED"/>
    <property type="match status" value="1"/>
</dbReference>
<accession>A0A8H7TDC9</accession>
<proteinExistence type="predicted"/>
<dbReference type="Gene3D" id="3.40.50.880">
    <property type="match status" value="1"/>
</dbReference>